<dbReference type="InterPro" id="IPR001568">
    <property type="entry name" value="RNase_T2-like"/>
</dbReference>
<proteinExistence type="inferred from homology"/>
<dbReference type="Pfam" id="PF00445">
    <property type="entry name" value="Ribonuclease_T2"/>
    <property type="match status" value="1"/>
</dbReference>
<dbReference type="AlphaFoldDB" id="A0A7W7IQ01"/>
<reference evidence="3 4" key="1">
    <citation type="submission" date="2020-08" db="EMBL/GenBank/DDBJ databases">
        <title>Functional genomics of gut bacteria from endangered species of beetles.</title>
        <authorList>
            <person name="Carlos-Shanley C."/>
        </authorList>
    </citation>
    <scope>NUCLEOTIDE SEQUENCE [LARGE SCALE GENOMIC DNA]</scope>
    <source>
        <strain evidence="3 4">S00123</strain>
    </source>
</reference>
<organism evidence="3 4">
    <name type="scientific">Brevundimonas bullata</name>
    <dbReference type="NCBI Taxonomy" id="13160"/>
    <lineage>
        <taxon>Bacteria</taxon>
        <taxon>Pseudomonadati</taxon>
        <taxon>Pseudomonadota</taxon>
        <taxon>Alphaproteobacteria</taxon>
        <taxon>Caulobacterales</taxon>
        <taxon>Caulobacteraceae</taxon>
        <taxon>Brevundimonas</taxon>
    </lineage>
</organism>
<comment type="caution">
    <text evidence="3">The sequence shown here is derived from an EMBL/GenBank/DDBJ whole genome shotgun (WGS) entry which is preliminary data.</text>
</comment>
<sequence>MRPTLLIQSRVLGAIVGAALLLGACEPRLSSPVMTAATEGATCAVPADLQPARPYPIPADEAAPDVPVAFNMLAVSWSPQACRSGKDYPDERYQCAQNQFGLTLHGLWPNGADNKHPRYCAAPGPAIPVATVKKHFCMTPSPSLQQHEWAAHGTCGWDSPEAYFEQAARMWNGLNKPDLEAIPAERLTAGAIRDAFVAANPGLPRDGVFIATTDGWFREARLCYSKTYQPTACPRGLGAPDRERLKLAPTGVSGGAQTAP</sequence>
<dbReference type="Proteomes" id="UP000539957">
    <property type="component" value="Unassembled WGS sequence"/>
</dbReference>
<dbReference type="PANTHER" id="PTHR11240:SF22">
    <property type="entry name" value="RIBONUCLEASE T2"/>
    <property type="match status" value="1"/>
</dbReference>
<dbReference type="PROSITE" id="PS00530">
    <property type="entry name" value="RNASE_T2_1"/>
    <property type="match status" value="1"/>
</dbReference>
<evidence type="ECO:0000256" key="1">
    <source>
        <dbReference type="ARBA" id="ARBA00007469"/>
    </source>
</evidence>
<dbReference type="InterPro" id="IPR018188">
    <property type="entry name" value="RNase_T2_His_AS_1"/>
</dbReference>
<dbReference type="SUPFAM" id="SSF55895">
    <property type="entry name" value="Ribonuclease Rh-like"/>
    <property type="match status" value="1"/>
</dbReference>
<dbReference type="PANTHER" id="PTHR11240">
    <property type="entry name" value="RIBONUCLEASE T2"/>
    <property type="match status" value="1"/>
</dbReference>
<dbReference type="EMBL" id="JACHKY010000003">
    <property type="protein sequence ID" value="MBB4798413.1"/>
    <property type="molecule type" value="Genomic_DNA"/>
</dbReference>
<dbReference type="EC" id="4.6.1.19" evidence="3"/>
<dbReference type="GO" id="GO:0003723">
    <property type="term" value="F:RNA binding"/>
    <property type="evidence" value="ECO:0007669"/>
    <property type="project" value="InterPro"/>
</dbReference>
<dbReference type="PROSITE" id="PS51257">
    <property type="entry name" value="PROKAR_LIPOPROTEIN"/>
    <property type="match status" value="1"/>
</dbReference>
<gene>
    <name evidence="3" type="ORF">HNP32_002157</name>
</gene>
<evidence type="ECO:0000256" key="2">
    <source>
        <dbReference type="RuleBase" id="RU004328"/>
    </source>
</evidence>
<evidence type="ECO:0000313" key="3">
    <source>
        <dbReference type="EMBL" id="MBB4798413.1"/>
    </source>
</evidence>
<comment type="similarity">
    <text evidence="1 2">Belongs to the RNase T2 family.</text>
</comment>
<name>A0A7W7IQ01_9CAUL</name>
<dbReference type="InterPro" id="IPR036430">
    <property type="entry name" value="RNase_T2-like_sf"/>
</dbReference>
<keyword evidence="3" id="KW-0456">Lyase</keyword>
<protein>
    <submittedName>
        <fullName evidence="3">Ribonuclease T2</fullName>
        <ecNumber evidence="3">4.6.1.19</ecNumber>
    </submittedName>
</protein>
<dbReference type="RefSeq" id="WP_260398431.1">
    <property type="nucleotide sequence ID" value="NZ_JACHKY010000003.1"/>
</dbReference>
<accession>A0A7W7IQ01</accession>
<dbReference type="GO" id="GO:0006401">
    <property type="term" value="P:RNA catabolic process"/>
    <property type="evidence" value="ECO:0007669"/>
    <property type="project" value="UniProtKB-ARBA"/>
</dbReference>
<dbReference type="GO" id="GO:0033897">
    <property type="term" value="F:ribonuclease T2 activity"/>
    <property type="evidence" value="ECO:0007669"/>
    <property type="project" value="UniProtKB-EC"/>
</dbReference>
<evidence type="ECO:0000313" key="4">
    <source>
        <dbReference type="Proteomes" id="UP000539957"/>
    </source>
</evidence>
<keyword evidence="4" id="KW-1185">Reference proteome</keyword>
<dbReference type="Gene3D" id="3.90.730.10">
    <property type="entry name" value="Ribonuclease T2-like"/>
    <property type="match status" value="1"/>
</dbReference>